<dbReference type="AlphaFoldDB" id="A0A7Z2VZ91"/>
<protein>
    <submittedName>
        <fullName evidence="1">Uncharacterized protein</fullName>
    </submittedName>
</protein>
<evidence type="ECO:0000313" key="1">
    <source>
        <dbReference type="EMBL" id="QJE01627.1"/>
    </source>
</evidence>
<accession>A0A7Z2VZ91</accession>
<gene>
    <name evidence="1" type="ORF">HH212_17660</name>
</gene>
<evidence type="ECO:0000313" key="2">
    <source>
        <dbReference type="Proteomes" id="UP000502415"/>
    </source>
</evidence>
<keyword evidence="2" id="KW-1185">Reference proteome</keyword>
<proteinExistence type="predicted"/>
<sequence length="88" mass="10427">MYSLVDACHKYQLLWYFSRFLPRHRVAFDRTRLTNFSCCSDGNSFYTEFISMSAMTLNRPSPIGAETPLRQLLQEHGDKLDARYKQRK</sequence>
<organism evidence="1 2">
    <name type="scientific">Massilia forsythiae</name>
    <dbReference type="NCBI Taxonomy" id="2728020"/>
    <lineage>
        <taxon>Bacteria</taxon>
        <taxon>Pseudomonadati</taxon>
        <taxon>Pseudomonadota</taxon>
        <taxon>Betaproteobacteria</taxon>
        <taxon>Burkholderiales</taxon>
        <taxon>Oxalobacteraceae</taxon>
        <taxon>Telluria group</taxon>
        <taxon>Massilia</taxon>
    </lineage>
</organism>
<dbReference type="Proteomes" id="UP000502415">
    <property type="component" value="Chromosome"/>
</dbReference>
<dbReference type="KEGG" id="mfy:HH212_17660"/>
<name>A0A7Z2VZ91_9BURK</name>
<dbReference type="RefSeq" id="WP_170203666.1">
    <property type="nucleotide sequence ID" value="NZ_CP051685.1"/>
</dbReference>
<dbReference type="EMBL" id="CP051685">
    <property type="protein sequence ID" value="QJE01627.1"/>
    <property type="molecule type" value="Genomic_DNA"/>
</dbReference>
<reference evidence="1 2" key="1">
    <citation type="submission" date="2020-04" db="EMBL/GenBank/DDBJ databases">
        <title>Genome sequencing of novel species.</title>
        <authorList>
            <person name="Heo J."/>
            <person name="Kim S.-J."/>
            <person name="Kim J.-S."/>
            <person name="Hong S.-B."/>
            <person name="Kwon S.-W."/>
        </authorList>
    </citation>
    <scope>NUCLEOTIDE SEQUENCE [LARGE SCALE GENOMIC DNA]</scope>
    <source>
        <strain evidence="1 2">GN2-R2</strain>
    </source>
</reference>